<proteinExistence type="predicted"/>
<keyword evidence="1" id="KW-0496">Mitochondrion</keyword>
<geneLocation type="mitochondrion" evidence="1"/>
<dbReference type="EMBL" id="LKAM01000012">
    <property type="protein sequence ID" value="KUM46299.1"/>
    <property type="molecule type" value="Genomic_DNA"/>
</dbReference>
<protein>
    <submittedName>
        <fullName evidence="1">Uncharacterized protein</fullName>
    </submittedName>
</protein>
<dbReference type="AlphaFoldDB" id="A0A101LVV6"/>
<gene>
    <name evidence="1" type="ORF">ABT39_MTgene1805</name>
</gene>
<name>A0A101LVV6_PICGL</name>
<evidence type="ECO:0000313" key="1">
    <source>
        <dbReference type="EMBL" id="KUM46299.1"/>
    </source>
</evidence>
<comment type="caution">
    <text evidence="1">The sequence shown here is derived from an EMBL/GenBank/DDBJ whole genome shotgun (WGS) entry which is preliminary data.</text>
</comment>
<reference evidence="1" key="1">
    <citation type="journal article" date="2015" name="Genome Biol. Evol.">
        <title>Organellar Genomes of White Spruce (Picea glauca): Assembly and Annotation.</title>
        <authorList>
            <person name="Jackman S.D."/>
            <person name="Warren R.L."/>
            <person name="Gibb E.A."/>
            <person name="Vandervalk B.P."/>
            <person name="Mohamadi H."/>
            <person name="Chu J."/>
            <person name="Raymond A."/>
            <person name="Pleasance S."/>
            <person name="Coope R."/>
            <person name="Wildung M.R."/>
            <person name="Ritland C.E."/>
            <person name="Bousquet J."/>
            <person name="Jones S.J."/>
            <person name="Bohlmann J."/>
            <person name="Birol I."/>
        </authorList>
    </citation>
    <scope>NUCLEOTIDE SEQUENCE [LARGE SCALE GENOMIC DNA]</scope>
    <source>
        <tissue evidence="1">Flushing bud</tissue>
    </source>
</reference>
<organism evidence="1">
    <name type="scientific">Picea glauca</name>
    <name type="common">White spruce</name>
    <name type="synonym">Pinus glauca</name>
    <dbReference type="NCBI Taxonomy" id="3330"/>
    <lineage>
        <taxon>Eukaryota</taxon>
        <taxon>Viridiplantae</taxon>
        <taxon>Streptophyta</taxon>
        <taxon>Embryophyta</taxon>
        <taxon>Tracheophyta</taxon>
        <taxon>Spermatophyta</taxon>
        <taxon>Pinopsida</taxon>
        <taxon>Pinidae</taxon>
        <taxon>Conifers I</taxon>
        <taxon>Pinales</taxon>
        <taxon>Pinaceae</taxon>
        <taxon>Picea</taxon>
    </lineage>
</organism>
<accession>A0A101LVV6</accession>
<sequence>MGESVYLVRRQAQRYPINVVDMAEQRKQEWEKYQRNIQVPRGKWSSNPLHSPRTHHSLAATLPRIITTSHLTRIFGKQYLLQLEDQPYSWPSTTQEP</sequence>